<sequence length="278" mass="30921">MSLLASKNPWLYLMEKKKDREPQAPPPSPKLYPQLLSPNINMHDLDQRIKAHVSIGQRHLMAQPFQPTLVPEAGSRGRVLFMDNSSYKISPLRRVTSADNADEMQNEEDRDDDDDDDDATATDFSSSPSPRCSGATLLNDAATSEGASSKRRFTLPSRTGKQQRQSQASGDAPQSRPLIPRSQIFSPITDISTVSPDVAYCFPRSMSRKAKSYPGRGSYYLSRSSPKGPAAEDRSHWSESDENNHGEKKGPSTFLRIAAFPSRGKRFRRKLSDLFCGS</sequence>
<reference evidence="2 3" key="1">
    <citation type="submission" date="2024-09" db="EMBL/GenBank/DDBJ databases">
        <title>Rethinking Asexuality: The Enigmatic Case of Functional Sexual Genes in Lepraria (Stereocaulaceae).</title>
        <authorList>
            <person name="Doellman M."/>
            <person name="Sun Y."/>
            <person name="Barcenas-Pena A."/>
            <person name="Lumbsch H.T."/>
            <person name="Grewe F."/>
        </authorList>
    </citation>
    <scope>NUCLEOTIDE SEQUENCE [LARGE SCALE GENOMIC DNA]</scope>
    <source>
        <strain evidence="2 3">Mercado 3170</strain>
    </source>
</reference>
<evidence type="ECO:0000313" key="3">
    <source>
        <dbReference type="Proteomes" id="UP001590950"/>
    </source>
</evidence>
<name>A0ABR4AI14_9LECA</name>
<keyword evidence="3" id="KW-1185">Reference proteome</keyword>
<feature type="compositionally biased region" description="Acidic residues" evidence="1">
    <location>
        <begin position="100"/>
        <end position="120"/>
    </location>
</feature>
<evidence type="ECO:0000313" key="2">
    <source>
        <dbReference type="EMBL" id="KAL2043058.1"/>
    </source>
</evidence>
<organism evidence="2 3">
    <name type="scientific">Stereocaulon virgatum</name>
    <dbReference type="NCBI Taxonomy" id="373712"/>
    <lineage>
        <taxon>Eukaryota</taxon>
        <taxon>Fungi</taxon>
        <taxon>Dikarya</taxon>
        <taxon>Ascomycota</taxon>
        <taxon>Pezizomycotina</taxon>
        <taxon>Lecanoromycetes</taxon>
        <taxon>OSLEUM clade</taxon>
        <taxon>Lecanoromycetidae</taxon>
        <taxon>Lecanorales</taxon>
        <taxon>Lecanorineae</taxon>
        <taxon>Stereocaulaceae</taxon>
        <taxon>Stereocaulon</taxon>
    </lineage>
</organism>
<protein>
    <submittedName>
        <fullName evidence="2">Uncharacterized protein</fullName>
    </submittedName>
</protein>
<proteinExistence type="predicted"/>
<gene>
    <name evidence="2" type="ORF">N7G274_004117</name>
</gene>
<dbReference type="EMBL" id="JBEFKJ010000012">
    <property type="protein sequence ID" value="KAL2043058.1"/>
    <property type="molecule type" value="Genomic_DNA"/>
</dbReference>
<dbReference type="Proteomes" id="UP001590950">
    <property type="component" value="Unassembled WGS sequence"/>
</dbReference>
<feature type="region of interest" description="Disordered" evidence="1">
    <location>
        <begin position="93"/>
        <end position="184"/>
    </location>
</feature>
<feature type="compositionally biased region" description="Basic and acidic residues" evidence="1">
    <location>
        <begin position="230"/>
        <end position="250"/>
    </location>
</feature>
<accession>A0ABR4AI14</accession>
<feature type="compositionally biased region" description="Polar residues" evidence="1">
    <location>
        <begin position="156"/>
        <end position="169"/>
    </location>
</feature>
<comment type="caution">
    <text evidence="2">The sequence shown here is derived from an EMBL/GenBank/DDBJ whole genome shotgun (WGS) entry which is preliminary data.</text>
</comment>
<evidence type="ECO:0000256" key="1">
    <source>
        <dbReference type="SAM" id="MobiDB-lite"/>
    </source>
</evidence>
<feature type="region of interest" description="Disordered" evidence="1">
    <location>
        <begin position="208"/>
        <end position="254"/>
    </location>
</feature>